<dbReference type="Pfam" id="PF20408">
    <property type="entry name" value="Abhydrolase_11"/>
    <property type="match status" value="1"/>
</dbReference>
<proteinExistence type="predicted"/>
<dbReference type="InterPro" id="IPR046879">
    <property type="entry name" value="KANL3/Tex30_Abhydrolase"/>
</dbReference>
<dbReference type="Gene3D" id="3.40.50.1820">
    <property type="entry name" value="alpha/beta hydrolase"/>
    <property type="match status" value="1"/>
</dbReference>
<dbReference type="PANTHER" id="PTHR13136">
    <property type="entry name" value="TESTIS DEVELOPMENT PROTEIN PRTD"/>
    <property type="match status" value="1"/>
</dbReference>
<comment type="caution">
    <text evidence="2">The sequence shown here is derived from an EMBL/GenBank/DDBJ whole genome shotgun (WGS) entry which is preliminary data.</text>
</comment>
<gene>
    <name evidence="2" type="ORF">A3K89_02830</name>
</gene>
<accession>A0A177YGV7</accession>
<protein>
    <submittedName>
        <fullName evidence="2">Alpha/beta hydrolase</fullName>
    </submittedName>
</protein>
<keyword evidence="2" id="KW-0378">Hydrolase</keyword>
<dbReference type="RefSeq" id="WP_068424401.1">
    <property type="nucleotide sequence ID" value="NZ_LVHI01000012.1"/>
</dbReference>
<dbReference type="InterPro" id="IPR029058">
    <property type="entry name" value="AB_hydrolase_fold"/>
</dbReference>
<dbReference type="EMBL" id="LVHI01000012">
    <property type="protein sequence ID" value="OAK54348.1"/>
    <property type="molecule type" value="Genomic_DNA"/>
</dbReference>
<dbReference type="Proteomes" id="UP000077519">
    <property type="component" value="Unassembled WGS sequence"/>
</dbReference>
<dbReference type="InterPro" id="IPR026555">
    <property type="entry name" value="NSL3/Tex30"/>
</dbReference>
<evidence type="ECO:0000313" key="2">
    <source>
        <dbReference type="EMBL" id="OAK54348.1"/>
    </source>
</evidence>
<dbReference type="GO" id="GO:0016787">
    <property type="term" value="F:hydrolase activity"/>
    <property type="evidence" value="ECO:0007669"/>
    <property type="project" value="UniProtKB-KW"/>
</dbReference>
<evidence type="ECO:0000259" key="1">
    <source>
        <dbReference type="Pfam" id="PF20408"/>
    </source>
</evidence>
<dbReference type="PANTHER" id="PTHR13136:SF11">
    <property type="entry name" value="TESTIS-EXPRESSED PROTEIN 30"/>
    <property type="match status" value="1"/>
</dbReference>
<sequence>MSEPTEGVELVDDDVHGFLHTPGGDPVGALALTHGAGGNCASSLLVDIATRWSSAGFVVLRFDMAFRRAKPKGPPHPSKSADDRASIRRATDRLADVDGPLIAAGHSYGGRQMSMLAAEHAWAIQGLVLLSYPLHPPGKPEKARTAHLPDLTVPTLFVSGTKDPFGTPAELSDAIALVPAPTRFLDIDGAGHDLSAAKHHTAERTLEATSEFFAPNTRDRTTSPT</sequence>
<evidence type="ECO:0000313" key="3">
    <source>
        <dbReference type="Proteomes" id="UP000077519"/>
    </source>
</evidence>
<dbReference type="SUPFAM" id="SSF53474">
    <property type="entry name" value="alpha/beta-Hydrolases"/>
    <property type="match status" value="1"/>
</dbReference>
<dbReference type="AlphaFoldDB" id="A0A177YGV7"/>
<name>A0A177YGV7_9NOCA</name>
<feature type="domain" description="KANL3/Tex30 alpha/beta hydrolase-like" evidence="1">
    <location>
        <begin position="29"/>
        <end position="203"/>
    </location>
</feature>
<organism evidence="2 3">
    <name type="scientific">Rhodococcoides kyotonense</name>
    <dbReference type="NCBI Taxonomy" id="398843"/>
    <lineage>
        <taxon>Bacteria</taxon>
        <taxon>Bacillati</taxon>
        <taxon>Actinomycetota</taxon>
        <taxon>Actinomycetes</taxon>
        <taxon>Mycobacteriales</taxon>
        <taxon>Nocardiaceae</taxon>
        <taxon>Rhodococcoides</taxon>
    </lineage>
</organism>
<keyword evidence="3" id="KW-1185">Reference proteome</keyword>
<reference evidence="2 3" key="1">
    <citation type="submission" date="2016-03" db="EMBL/GenBank/DDBJ databases">
        <title>Genome sequence of Rhodococcus kyotonensis KB10.</title>
        <authorList>
            <person name="Jeong H."/>
            <person name="Hong C.E."/>
            <person name="Jo S.H."/>
            <person name="Park J.M."/>
        </authorList>
    </citation>
    <scope>NUCLEOTIDE SEQUENCE [LARGE SCALE GENOMIC DNA]</scope>
    <source>
        <strain evidence="2 3">KB10</strain>
    </source>
</reference>